<dbReference type="Proteomes" id="UP000294919">
    <property type="component" value="Unassembled WGS sequence"/>
</dbReference>
<dbReference type="OrthoDB" id="1950369at2"/>
<accession>A0A4R2LL05</accession>
<dbReference type="RefSeq" id="WP_132241973.1">
    <property type="nucleotide sequence ID" value="NZ_SLWV01000001.1"/>
</dbReference>
<dbReference type="EMBL" id="SLWV01000001">
    <property type="protein sequence ID" value="TCO80075.1"/>
    <property type="molecule type" value="Genomic_DNA"/>
</dbReference>
<sequence length="334" mass="39053">MLKNLFAFLLIILLLFTVLTLNVFFNNNQYISTFKTYVVPDLKISKDVLNNYYSSDNKLSRKSSEAIILTTLENLKYKQWLEYVDYIQLLVYQSNVLPFNEDELIVVLNLSKDISVIAIYTPINDAYVFTNKIENILPVQDISFLPVPELGYNLIISNQLLDEKLGAFFLEEFIQIFVYLDENFKSIWKKTKYKEEIYNAQWLSPNALANEWLQIIENNTIAFDKSSNLNISVSISRKKFKALKEIFPMKEDFKLVEELVTQENYYWSPKYKRFIMKEGILKNTSTSIAIIDDTNHWLESFLGFSSNNYSIVTDYGKMMYIPKQSVIINQVGGK</sequence>
<gene>
    <name evidence="1" type="ORF">EV214_101313</name>
</gene>
<dbReference type="AlphaFoldDB" id="A0A4R2LL05"/>
<name>A0A4R2LL05_9FIRM</name>
<keyword evidence="2" id="KW-1185">Reference proteome</keyword>
<evidence type="ECO:0000313" key="1">
    <source>
        <dbReference type="EMBL" id="TCO80075.1"/>
    </source>
</evidence>
<reference evidence="1 2" key="1">
    <citation type="submission" date="2019-03" db="EMBL/GenBank/DDBJ databases">
        <title>Genomic Encyclopedia of Type Strains, Phase IV (KMG-IV): sequencing the most valuable type-strain genomes for metagenomic binning, comparative biology and taxonomic classification.</title>
        <authorList>
            <person name="Goeker M."/>
        </authorList>
    </citation>
    <scope>NUCLEOTIDE SEQUENCE [LARGE SCALE GENOMIC DNA]</scope>
    <source>
        <strain evidence="1 2">DSM 102940</strain>
    </source>
</reference>
<evidence type="ECO:0000313" key="2">
    <source>
        <dbReference type="Proteomes" id="UP000294919"/>
    </source>
</evidence>
<organism evidence="1 2">
    <name type="scientific">Marinisporobacter balticus</name>
    <dbReference type="NCBI Taxonomy" id="2018667"/>
    <lineage>
        <taxon>Bacteria</taxon>
        <taxon>Bacillati</taxon>
        <taxon>Bacillota</taxon>
        <taxon>Clostridia</taxon>
        <taxon>Peptostreptococcales</taxon>
        <taxon>Thermotaleaceae</taxon>
        <taxon>Marinisporobacter</taxon>
    </lineage>
</organism>
<protein>
    <submittedName>
        <fullName evidence="1">Uncharacterized protein</fullName>
    </submittedName>
</protein>
<comment type="caution">
    <text evidence="1">The sequence shown here is derived from an EMBL/GenBank/DDBJ whole genome shotgun (WGS) entry which is preliminary data.</text>
</comment>
<proteinExistence type="predicted"/>